<keyword evidence="3" id="KW-1185">Reference proteome</keyword>
<dbReference type="Gene3D" id="3.90.1300.10">
    <property type="entry name" value="Amidase signature (AS) domain"/>
    <property type="match status" value="1"/>
</dbReference>
<protein>
    <recommendedName>
        <fullName evidence="1">Amidase domain-containing protein</fullName>
    </recommendedName>
</protein>
<evidence type="ECO:0000259" key="1">
    <source>
        <dbReference type="Pfam" id="PF01425"/>
    </source>
</evidence>
<feature type="domain" description="Amidase" evidence="1">
    <location>
        <begin position="134"/>
        <end position="181"/>
    </location>
</feature>
<organism evidence="2 3">
    <name type="scientific">Monilinia fructigena</name>
    <dbReference type="NCBI Taxonomy" id="38457"/>
    <lineage>
        <taxon>Eukaryota</taxon>
        <taxon>Fungi</taxon>
        <taxon>Dikarya</taxon>
        <taxon>Ascomycota</taxon>
        <taxon>Pezizomycotina</taxon>
        <taxon>Leotiomycetes</taxon>
        <taxon>Helotiales</taxon>
        <taxon>Sclerotiniaceae</taxon>
        <taxon>Monilinia</taxon>
    </lineage>
</organism>
<dbReference type="SUPFAM" id="SSF75304">
    <property type="entry name" value="Amidase signature (AS) enzymes"/>
    <property type="match status" value="1"/>
</dbReference>
<dbReference type="InterPro" id="IPR023631">
    <property type="entry name" value="Amidase_dom"/>
</dbReference>
<sequence length="217" mass="23196">MTMDAEMVVAMGLKNGHFSSEDLTYIKRIEQANSMVHVVSEINQNAIEVARKKDKERSCGSARGILHGVPILIKNLFFTTDGLKTTFGCSGLLEAIPSIEATTVIKLREQGAIILGIANGSQWANFRFTPVAVGTALGLCAAALGSETCGSLILPAQKSAVVGMKPMVGLTSRYGLYSGSGLQDTKTETSTLFYKGMHFSEARRCTDSNTPPPSKKC</sequence>
<comment type="caution">
    <text evidence="2">The sequence shown here is derived from an EMBL/GenBank/DDBJ whole genome shotgun (WGS) entry which is preliminary data.</text>
</comment>
<dbReference type="Pfam" id="PF01425">
    <property type="entry name" value="Amidase"/>
    <property type="match status" value="2"/>
</dbReference>
<dbReference type="EMBL" id="QKRW01000027">
    <property type="protein sequence ID" value="RAL62002.1"/>
    <property type="molecule type" value="Genomic_DNA"/>
</dbReference>
<proteinExistence type="predicted"/>
<name>A0A395INY9_9HELO</name>
<dbReference type="PANTHER" id="PTHR42678:SF34">
    <property type="entry name" value="OS04G0183300 PROTEIN"/>
    <property type="match status" value="1"/>
</dbReference>
<dbReference type="OrthoDB" id="566138at2759"/>
<dbReference type="AlphaFoldDB" id="A0A395INY9"/>
<evidence type="ECO:0000313" key="2">
    <source>
        <dbReference type="EMBL" id="RAL62002.1"/>
    </source>
</evidence>
<dbReference type="PANTHER" id="PTHR42678">
    <property type="entry name" value="AMIDASE"/>
    <property type="match status" value="1"/>
</dbReference>
<evidence type="ECO:0000313" key="3">
    <source>
        <dbReference type="Proteomes" id="UP000249056"/>
    </source>
</evidence>
<dbReference type="InterPro" id="IPR036928">
    <property type="entry name" value="AS_sf"/>
</dbReference>
<feature type="domain" description="Amidase" evidence="1">
    <location>
        <begin position="24"/>
        <end position="129"/>
    </location>
</feature>
<reference evidence="2 3" key="1">
    <citation type="submission" date="2018-06" db="EMBL/GenBank/DDBJ databases">
        <title>Genome Sequence of the Brown Rot Fungal Pathogen Monilinia fructigena.</title>
        <authorList>
            <person name="Landi L."/>
            <person name="De Miccolis Angelini R.M."/>
            <person name="Pollastro S."/>
            <person name="Abate D."/>
            <person name="Faretra F."/>
            <person name="Romanazzi G."/>
        </authorList>
    </citation>
    <scope>NUCLEOTIDE SEQUENCE [LARGE SCALE GENOMIC DNA]</scope>
    <source>
        <strain evidence="2 3">Mfrg269</strain>
    </source>
</reference>
<gene>
    <name evidence="2" type="ORF">DID88_002491</name>
</gene>
<accession>A0A395INY9</accession>
<dbReference type="Proteomes" id="UP000249056">
    <property type="component" value="Unassembled WGS sequence"/>
</dbReference>